<dbReference type="Pfam" id="PF00239">
    <property type="entry name" value="Resolvase"/>
    <property type="match status" value="1"/>
</dbReference>
<organism evidence="2 3">
    <name type="scientific">Siphonobacter aquaeclarae</name>
    <dbReference type="NCBI Taxonomy" id="563176"/>
    <lineage>
        <taxon>Bacteria</taxon>
        <taxon>Pseudomonadati</taxon>
        <taxon>Bacteroidota</taxon>
        <taxon>Cytophagia</taxon>
        <taxon>Cytophagales</taxon>
        <taxon>Cytophagaceae</taxon>
        <taxon>Siphonobacter</taxon>
    </lineage>
</organism>
<sequence>MTIGYACEGPSARDLSLQLGALMEYGCDEIIRENQPEEGRIELARVLVRLRRGDRIVVWHLGCLGDSCAQLVRLLSGLRSREIAVSGIADEFDSACPESPVLFRFVRSLLDFDRTDRLRSTLSEPPAGRTGGGRPKGFPKEVIDKIRKIQLLNRLHRPEEIIRMLGLSRATYYRYLKIGEQYAEEDLHLLGRPTIPARREKSNSLG</sequence>
<dbReference type="InterPro" id="IPR006119">
    <property type="entry name" value="Resolv_N"/>
</dbReference>
<dbReference type="STRING" id="563176.SAMN04488090_4827"/>
<name>A0A1G9Y5M9_9BACT</name>
<feature type="domain" description="Resolvase/invertase-type recombinase catalytic" evidence="1">
    <location>
        <begin position="2"/>
        <end position="119"/>
    </location>
</feature>
<dbReference type="Proteomes" id="UP000198901">
    <property type="component" value="Unassembled WGS sequence"/>
</dbReference>
<dbReference type="OrthoDB" id="9797501at2"/>
<evidence type="ECO:0000313" key="2">
    <source>
        <dbReference type="EMBL" id="SDN04347.1"/>
    </source>
</evidence>
<dbReference type="SMART" id="SM00857">
    <property type="entry name" value="Resolvase"/>
    <property type="match status" value="1"/>
</dbReference>
<dbReference type="SUPFAM" id="SSF53041">
    <property type="entry name" value="Resolvase-like"/>
    <property type="match status" value="1"/>
</dbReference>
<proteinExistence type="predicted"/>
<evidence type="ECO:0000313" key="3">
    <source>
        <dbReference type="Proteomes" id="UP000198901"/>
    </source>
</evidence>
<reference evidence="2 3" key="1">
    <citation type="submission" date="2016-10" db="EMBL/GenBank/DDBJ databases">
        <authorList>
            <person name="de Groot N.N."/>
        </authorList>
    </citation>
    <scope>NUCLEOTIDE SEQUENCE [LARGE SCALE GENOMIC DNA]</scope>
    <source>
        <strain evidence="2 3">DSM 21668</strain>
    </source>
</reference>
<protein>
    <submittedName>
        <fullName evidence="2">Resolvase, N terminal domain</fullName>
    </submittedName>
</protein>
<accession>A0A1G9Y5M9</accession>
<evidence type="ECO:0000259" key="1">
    <source>
        <dbReference type="SMART" id="SM00857"/>
    </source>
</evidence>
<dbReference type="GO" id="GO:0003677">
    <property type="term" value="F:DNA binding"/>
    <property type="evidence" value="ECO:0007669"/>
    <property type="project" value="InterPro"/>
</dbReference>
<dbReference type="RefSeq" id="WP_093208813.1">
    <property type="nucleotide sequence ID" value="NZ_FNGS01000012.1"/>
</dbReference>
<dbReference type="GO" id="GO:0000150">
    <property type="term" value="F:DNA strand exchange activity"/>
    <property type="evidence" value="ECO:0007669"/>
    <property type="project" value="InterPro"/>
</dbReference>
<keyword evidence="3" id="KW-1185">Reference proteome</keyword>
<dbReference type="AlphaFoldDB" id="A0A1G9Y5M9"/>
<gene>
    <name evidence="2" type="ORF">SAMN04488090_4827</name>
</gene>
<dbReference type="Gene3D" id="3.40.50.1390">
    <property type="entry name" value="Resolvase, N-terminal catalytic domain"/>
    <property type="match status" value="1"/>
</dbReference>
<dbReference type="EMBL" id="FNGS01000012">
    <property type="protein sequence ID" value="SDN04347.1"/>
    <property type="molecule type" value="Genomic_DNA"/>
</dbReference>
<dbReference type="InterPro" id="IPR036162">
    <property type="entry name" value="Resolvase-like_N_sf"/>
</dbReference>